<dbReference type="AlphaFoldDB" id="A0A318SCJ4"/>
<dbReference type="EMBL" id="QJSX01000004">
    <property type="protein sequence ID" value="PYE54964.1"/>
    <property type="molecule type" value="Genomic_DNA"/>
</dbReference>
<dbReference type="InterPro" id="IPR000683">
    <property type="entry name" value="Gfo/Idh/MocA-like_OxRdtase_N"/>
</dbReference>
<dbReference type="PANTHER" id="PTHR43708">
    <property type="entry name" value="CONSERVED EXPRESSED OXIDOREDUCTASE (EUROFUNG)"/>
    <property type="match status" value="1"/>
</dbReference>
<dbReference type="InterPro" id="IPR055170">
    <property type="entry name" value="GFO_IDH_MocA-like_dom"/>
</dbReference>
<sequence length="389" mass="41804">MTRKLRMGMVGGGQGAFIGGVHRKAAALDGQIDFVAGALSSTPEKAVASGRELGLSGDRTYGSWQDMLAGELARPKDERIDFVSIVTPNHVHYEVAKAFAEAGIHVVCDKPLVHTLEQARDLVGVVERTGVVFAVTYNYTGYPMVREARDLVRAGKIGEIRKVVVEYNQGWLARHVENKQADWRTDPARSGVAGAIGDIGSHAENLVATITNLELDAICADVTAFVPGRRLDDDANMLLRFKGGAKGILWCSQIEVGGENDLRIRVYGTEGTLTWHQEDPNYLVLDSLDAPRQVLTRGNAYLGSAAKAATRLPTGHPEAFIEAFANLYVGAAEAIRAGDEGRAPDSLIADFPTVHDGARGVAFIETAVRSGQSSEKWTPFSALAPEVTP</sequence>
<dbReference type="Pfam" id="PF01408">
    <property type="entry name" value="GFO_IDH_MocA"/>
    <property type="match status" value="1"/>
</dbReference>
<dbReference type="Gene3D" id="3.40.50.720">
    <property type="entry name" value="NAD(P)-binding Rossmann-like Domain"/>
    <property type="match status" value="1"/>
</dbReference>
<protein>
    <submittedName>
        <fullName evidence="3">Putative dehydrogenase</fullName>
    </submittedName>
</protein>
<dbReference type="PANTHER" id="PTHR43708:SF3">
    <property type="entry name" value="OXIDOREDUCTASE"/>
    <property type="match status" value="1"/>
</dbReference>
<evidence type="ECO:0000259" key="2">
    <source>
        <dbReference type="Pfam" id="PF22725"/>
    </source>
</evidence>
<name>A0A318SCJ4_9DEIO</name>
<dbReference type="Pfam" id="PF22725">
    <property type="entry name" value="GFO_IDH_MocA_C3"/>
    <property type="match status" value="1"/>
</dbReference>
<reference evidence="3 4" key="1">
    <citation type="submission" date="2018-06" db="EMBL/GenBank/DDBJ databases">
        <title>Genomic Encyclopedia of Type Strains, Phase IV (KMG-IV): sequencing the most valuable type-strain genomes for metagenomic binning, comparative biology and taxonomic classification.</title>
        <authorList>
            <person name="Goeker M."/>
        </authorList>
    </citation>
    <scope>NUCLEOTIDE SEQUENCE [LARGE SCALE GENOMIC DNA]</scope>
    <source>
        <strain evidence="3 4">DSM 18048</strain>
    </source>
</reference>
<gene>
    <name evidence="3" type="ORF">DES52_104238</name>
</gene>
<dbReference type="Gene3D" id="3.30.360.10">
    <property type="entry name" value="Dihydrodipicolinate Reductase, domain 2"/>
    <property type="match status" value="1"/>
</dbReference>
<evidence type="ECO:0000313" key="3">
    <source>
        <dbReference type="EMBL" id="PYE54964.1"/>
    </source>
</evidence>
<dbReference type="OrthoDB" id="9783105at2"/>
<dbReference type="RefSeq" id="WP_110886069.1">
    <property type="nucleotide sequence ID" value="NZ_QJSX01000004.1"/>
</dbReference>
<evidence type="ECO:0000259" key="1">
    <source>
        <dbReference type="Pfam" id="PF01408"/>
    </source>
</evidence>
<dbReference type="InterPro" id="IPR051317">
    <property type="entry name" value="Gfo/Idh/MocA_oxidoreduct"/>
</dbReference>
<keyword evidence="4" id="KW-1185">Reference proteome</keyword>
<accession>A0A318SCJ4</accession>
<feature type="domain" description="GFO/IDH/MocA-like oxidoreductase" evidence="2">
    <location>
        <begin position="145"/>
        <end position="273"/>
    </location>
</feature>
<dbReference type="SUPFAM" id="SSF55347">
    <property type="entry name" value="Glyceraldehyde-3-phosphate dehydrogenase-like, C-terminal domain"/>
    <property type="match status" value="1"/>
</dbReference>
<organism evidence="3 4">
    <name type="scientific">Deinococcus yavapaiensis KR-236</name>
    <dbReference type="NCBI Taxonomy" id="694435"/>
    <lineage>
        <taxon>Bacteria</taxon>
        <taxon>Thermotogati</taxon>
        <taxon>Deinococcota</taxon>
        <taxon>Deinococci</taxon>
        <taxon>Deinococcales</taxon>
        <taxon>Deinococcaceae</taxon>
        <taxon>Deinococcus</taxon>
    </lineage>
</organism>
<comment type="caution">
    <text evidence="3">The sequence shown here is derived from an EMBL/GenBank/DDBJ whole genome shotgun (WGS) entry which is preliminary data.</text>
</comment>
<dbReference type="GO" id="GO:0000166">
    <property type="term" value="F:nucleotide binding"/>
    <property type="evidence" value="ECO:0007669"/>
    <property type="project" value="InterPro"/>
</dbReference>
<proteinExistence type="predicted"/>
<dbReference type="Proteomes" id="UP000248326">
    <property type="component" value="Unassembled WGS sequence"/>
</dbReference>
<evidence type="ECO:0000313" key="4">
    <source>
        <dbReference type="Proteomes" id="UP000248326"/>
    </source>
</evidence>
<dbReference type="InterPro" id="IPR036291">
    <property type="entry name" value="NAD(P)-bd_dom_sf"/>
</dbReference>
<dbReference type="SUPFAM" id="SSF51735">
    <property type="entry name" value="NAD(P)-binding Rossmann-fold domains"/>
    <property type="match status" value="1"/>
</dbReference>
<feature type="domain" description="Gfo/Idh/MocA-like oxidoreductase N-terminal" evidence="1">
    <location>
        <begin position="6"/>
        <end position="137"/>
    </location>
</feature>